<organism evidence="23">
    <name type="scientific">Musa acuminata subsp. malaccensis</name>
    <name type="common">Wild banana</name>
    <name type="synonym">Musa malaccensis</name>
    <dbReference type="NCBI Taxonomy" id="214687"/>
    <lineage>
        <taxon>Eukaryota</taxon>
        <taxon>Viridiplantae</taxon>
        <taxon>Streptophyta</taxon>
        <taxon>Embryophyta</taxon>
        <taxon>Tracheophyta</taxon>
        <taxon>Spermatophyta</taxon>
        <taxon>Magnoliopsida</taxon>
        <taxon>Liliopsida</taxon>
        <taxon>Zingiberales</taxon>
        <taxon>Musaceae</taxon>
        <taxon>Musa</taxon>
    </lineage>
</organism>
<evidence type="ECO:0000259" key="22">
    <source>
        <dbReference type="PROSITE" id="PS50011"/>
    </source>
</evidence>
<keyword evidence="10 18" id="KW-0547">Nucleotide-binding</keyword>
<dbReference type="FunFam" id="3.30.200.20:FF:000394">
    <property type="entry name" value="Leucine-rich repeat receptor-like protein kinase"/>
    <property type="match status" value="1"/>
</dbReference>
<keyword evidence="6" id="KW-0808">Transferase</keyword>
<evidence type="ECO:0000256" key="9">
    <source>
        <dbReference type="ARBA" id="ARBA00022737"/>
    </source>
</evidence>
<keyword evidence="3" id="KW-0723">Serine/threonine-protein kinase</keyword>
<feature type="transmembrane region" description="Helical" evidence="20">
    <location>
        <begin position="511"/>
        <end position="535"/>
    </location>
</feature>
<gene>
    <name evidence="23" type="ORF">GSMUA_329970.1</name>
</gene>
<comment type="catalytic activity">
    <reaction evidence="16">
        <text>L-threonyl-[protein] + ATP = O-phospho-L-threonyl-[protein] + ADP + H(+)</text>
        <dbReference type="Rhea" id="RHEA:46608"/>
        <dbReference type="Rhea" id="RHEA-COMP:11060"/>
        <dbReference type="Rhea" id="RHEA-COMP:11605"/>
        <dbReference type="ChEBI" id="CHEBI:15378"/>
        <dbReference type="ChEBI" id="CHEBI:30013"/>
        <dbReference type="ChEBI" id="CHEBI:30616"/>
        <dbReference type="ChEBI" id="CHEBI:61977"/>
        <dbReference type="ChEBI" id="CHEBI:456216"/>
        <dbReference type="EC" id="2.7.11.1"/>
    </reaction>
</comment>
<dbReference type="InterPro" id="IPR032675">
    <property type="entry name" value="LRR_dom_sf"/>
</dbReference>
<evidence type="ECO:0000256" key="16">
    <source>
        <dbReference type="ARBA" id="ARBA00047899"/>
    </source>
</evidence>
<reference evidence="23" key="1">
    <citation type="submission" date="2021-03" db="EMBL/GenBank/DDBJ databases">
        <authorList>
            <consortium name="Genoscope - CEA"/>
            <person name="William W."/>
        </authorList>
    </citation>
    <scope>NUCLEOTIDE SEQUENCE</scope>
    <source>
        <strain evidence="23">Doubled-haploid Pahang</strain>
    </source>
</reference>
<dbReference type="SUPFAM" id="SSF56112">
    <property type="entry name" value="Protein kinase-like (PK-like)"/>
    <property type="match status" value="1"/>
</dbReference>
<comment type="subcellular location">
    <subcellularLocation>
        <location evidence="1">Cell membrane</location>
        <topology evidence="1">Single-pass membrane protein</topology>
    </subcellularLocation>
</comment>
<dbReference type="SUPFAM" id="SSF52058">
    <property type="entry name" value="L domain-like"/>
    <property type="match status" value="1"/>
</dbReference>
<dbReference type="InterPro" id="IPR001245">
    <property type="entry name" value="Ser-Thr/Tyr_kinase_cat_dom"/>
</dbReference>
<evidence type="ECO:0000256" key="11">
    <source>
        <dbReference type="ARBA" id="ARBA00022777"/>
    </source>
</evidence>
<evidence type="ECO:0000256" key="2">
    <source>
        <dbReference type="ARBA" id="ARBA00012513"/>
    </source>
</evidence>
<dbReference type="Gene3D" id="1.10.510.10">
    <property type="entry name" value="Transferase(Phosphotransferase) domain 1"/>
    <property type="match status" value="1"/>
</dbReference>
<dbReference type="InterPro" id="IPR001611">
    <property type="entry name" value="Leu-rich_rpt"/>
</dbReference>
<feature type="domain" description="Protein kinase" evidence="22">
    <location>
        <begin position="586"/>
        <end position="856"/>
    </location>
</feature>
<keyword evidence="11" id="KW-0418">Kinase</keyword>
<keyword evidence="13 20" id="KW-1133">Transmembrane helix</keyword>
<dbReference type="InterPro" id="IPR000719">
    <property type="entry name" value="Prot_kinase_dom"/>
</dbReference>
<dbReference type="Gene3D" id="2.60.120.430">
    <property type="entry name" value="Galactose-binding lectin"/>
    <property type="match status" value="1"/>
</dbReference>
<dbReference type="Pfam" id="PF12819">
    <property type="entry name" value="Malectin_like"/>
    <property type="match status" value="1"/>
</dbReference>
<evidence type="ECO:0000256" key="13">
    <source>
        <dbReference type="ARBA" id="ARBA00022989"/>
    </source>
</evidence>
<sequence>MSALFIFFGFFCSILAARILVHAQQGFITIDCGLDANTSYKDNLTGIEYVSDAAYIDTGENHNISSDYLPNAEAVQNMNLRSFSDSTRNCYTLKPVRQGNKYMIRAGFMYGNYDGKNRIPRFNIYIGVNLWDSFQFKSASKVYGTETMIVASADFISVCLVGIGDGAPFISSLELRLLGGLYNALNASNFFLKPVRYDLGSVTNRSIRYPYDDYDRMWTPDNRLPSKLSLLSLNTSSNISSSQNDGFQVPIRVMRTFVAPSNGSNINISWDMTPDPTIQQHIVLHLAEIQLLRSNESRIFDIFLNEKLWHGNFSPRYLQTDHIFTMESINQRSMIRISKAANSTLPPILNAIEVYQVKSFSELATDNGDVDAIADVKKTYHIEKNWISDPCSPRNYAWEGLGCSYNSSMSPRIVNLSLADYGLSGKIAASFAKLGALRYLNLANNSLSGEIPDALGELHFLQELDLSNNQLKGPVPTLLQIRSANQSLILRIGGNSGLCYGSNSCQSQRKLSVTIIIVIVVIAAAFLLMVAACMWKMRRKQAVDMASGSLKPQKEGHSRGHLKDKNDLFELKSRQFAFEDLVVITKSFQHAIGKGGFGIVYLGELQDGTQVAVKVNSQSSSQGINEFQAEGELLTRIHHKNLVSLVGYCEDGNYLALVYEYMAQGSLEDHLRGKSSTTRFLNWIQRLQIAIEAAQGLEYLHSGCKPPIIHRDVKPSNILLNHKGEAKISDFGVSRIFQNDQTHVSTAVVGTMGYLDPDYFFSCKLTEKSDVYSFGVVLLELITGLPAVLRNPDRGQLVHWILASGDINAVIDDRMQGEYDAYSVSKAAEIAMKCTLPTSIERPTMSEVVMQLKECLALELSSGTTQIHDTSEICTNCDDSVELSSSTTTTNRRQDDDSDLSSAGITTSHYQNESAVSQTAALLHQGCDPSKS</sequence>
<dbReference type="Gene3D" id="3.30.200.20">
    <property type="entry name" value="Phosphorylase Kinase, domain 1"/>
    <property type="match status" value="1"/>
</dbReference>
<keyword evidence="4" id="KW-0597">Phosphoprotein</keyword>
<feature type="chain" id="PRO_5034676630" description="non-specific serine/threonine protein kinase" evidence="21">
    <location>
        <begin position="17"/>
        <end position="932"/>
    </location>
</feature>
<feature type="binding site" evidence="18">
    <location>
        <position position="614"/>
    </location>
    <ligand>
        <name>ATP</name>
        <dbReference type="ChEBI" id="CHEBI:30616"/>
    </ligand>
</feature>
<dbReference type="InterPro" id="IPR024788">
    <property type="entry name" value="Malectin-like_Carb-bd_dom"/>
</dbReference>
<protein>
    <recommendedName>
        <fullName evidence="2">non-specific serine/threonine protein kinase</fullName>
        <ecNumber evidence="2">2.7.11.1</ecNumber>
    </recommendedName>
</protein>
<feature type="signal peptide" evidence="21">
    <location>
        <begin position="1"/>
        <end position="16"/>
    </location>
</feature>
<dbReference type="GO" id="GO:0005886">
    <property type="term" value="C:plasma membrane"/>
    <property type="evidence" value="ECO:0007669"/>
    <property type="project" value="UniProtKB-SubCell"/>
</dbReference>
<dbReference type="PROSITE" id="PS00107">
    <property type="entry name" value="PROTEIN_KINASE_ATP"/>
    <property type="match status" value="1"/>
</dbReference>
<evidence type="ECO:0000256" key="19">
    <source>
        <dbReference type="SAM" id="MobiDB-lite"/>
    </source>
</evidence>
<keyword evidence="8 21" id="KW-0732">Signal</keyword>
<keyword evidence="14 20" id="KW-0472">Membrane</keyword>
<dbReference type="PANTHER" id="PTHR45631">
    <property type="entry name" value="OS07G0107800 PROTEIN-RELATED"/>
    <property type="match status" value="1"/>
</dbReference>
<evidence type="ECO:0000256" key="1">
    <source>
        <dbReference type="ARBA" id="ARBA00004162"/>
    </source>
</evidence>
<dbReference type="PROSITE" id="PS50011">
    <property type="entry name" value="PROTEIN_KINASE_DOM"/>
    <property type="match status" value="1"/>
</dbReference>
<dbReference type="EC" id="2.7.11.1" evidence="2"/>
<evidence type="ECO:0000256" key="5">
    <source>
        <dbReference type="ARBA" id="ARBA00022614"/>
    </source>
</evidence>
<dbReference type="PANTHER" id="PTHR45631:SF202">
    <property type="entry name" value="SENESCENCE-INDUCED RECEPTOR-LIKE SERINE_THREONINE-PROTEIN KINASE"/>
    <property type="match status" value="1"/>
</dbReference>
<evidence type="ECO:0000313" key="23">
    <source>
        <dbReference type="EMBL" id="CAG1854771.1"/>
    </source>
</evidence>
<dbReference type="Gene3D" id="3.80.10.10">
    <property type="entry name" value="Ribonuclease Inhibitor"/>
    <property type="match status" value="1"/>
</dbReference>
<dbReference type="InterPro" id="IPR017441">
    <property type="entry name" value="Protein_kinase_ATP_BS"/>
</dbReference>
<evidence type="ECO:0000256" key="21">
    <source>
        <dbReference type="SAM" id="SignalP"/>
    </source>
</evidence>
<dbReference type="AlphaFoldDB" id="A0A8D7FGF4"/>
<evidence type="ECO:0000256" key="12">
    <source>
        <dbReference type="ARBA" id="ARBA00022840"/>
    </source>
</evidence>
<evidence type="ECO:0000256" key="6">
    <source>
        <dbReference type="ARBA" id="ARBA00022679"/>
    </source>
</evidence>
<evidence type="ECO:0000256" key="7">
    <source>
        <dbReference type="ARBA" id="ARBA00022692"/>
    </source>
</evidence>
<dbReference type="GO" id="GO:0004674">
    <property type="term" value="F:protein serine/threonine kinase activity"/>
    <property type="evidence" value="ECO:0007669"/>
    <property type="project" value="UniProtKB-KW"/>
</dbReference>
<evidence type="ECO:0000256" key="20">
    <source>
        <dbReference type="SAM" id="Phobius"/>
    </source>
</evidence>
<name>A0A8D7FGF4_MUSAM</name>
<comment type="catalytic activity">
    <reaction evidence="17">
        <text>L-seryl-[protein] + ATP = O-phospho-L-seryl-[protein] + ADP + H(+)</text>
        <dbReference type="Rhea" id="RHEA:17989"/>
        <dbReference type="Rhea" id="RHEA-COMP:9863"/>
        <dbReference type="Rhea" id="RHEA-COMP:11604"/>
        <dbReference type="ChEBI" id="CHEBI:15378"/>
        <dbReference type="ChEBI" id="CHEBI:29999"/>
        <dbReference type="ChEBI" id="CHEBI:30616"/>
        <dbReference type="ChEBI" id="CHEBI:83421"/>
        <dbReference type="ChEBI" id="CHEBI:456216"/>
        <dbReference type="EC" id="2.7.11.1"/>
    </reaction>
</comment>
<dbReference type="FunFam" id="3.80.10.10:FF:000129">
    <property type="entry name" value="Leucine-rich repeat receptor-like kinase"/>
    <property type="match status" value="1"/>
</dbReference>
<accession>A0A8D7FGF4</accession>
<dbReference type="InterPro" id="IPR011009">
    <property type="entry name" value="Kinase-like_dom_sf"/>
</dbReference>
<dbReference type="FunFam" id="1.10.510.10:FF:000146">
    <property type="entry name" value="LRR receptor-like serine/threonine-protein kinase IOS1"/>
    <property type="match status" value="1"/>
</dbReference>
<evidence type="ECO:0000256" key="15">
    <source>
        <dbReference type="ARBA" id="ARBA00023170"/>
    </source>
</evidence>
<keyword evidence="5" id="KW-0433">Leucine-rich repeat</keyword>
<evidence type="ECO:0000256" key="4">
    <source>
        <dbReference type="ARBA" id="ARBA00022553"/>
    </source>
</evidence>
<dbReference type="Pfam" id="PF07714">
    <property type="entry name" value="PK_Tyr_Ser-Thr"/>
    <property type="match status" value="1"/>
</dbReference>
<evidence type="ECO:0000256" key="10">
    <source>
        <dbReference type="ARBA" id="ARBA00022741"/>
    </source>
</evidence>
<keyword evidence="7 20" id="KW-0812">Transmembrane</keyword>
<dbReference type="InterPro" id="IPR008271">
    <property type="entry name" value="Ser/Thr_kinase_AS"/>
</dbReference>
<dbReference type="Pfam" id="PF13855">
    <property type="entry name" value="LRR_8"/>
    <property type="match status" value="1"/>
</dbReference>
<keyword evidence="9" id="KW-0677">Repeat</keyword>
<feature type="compositionally biased region" description="Polar residues" evidence="19">
    <location>
        <begin position="900"/>
        <end position="912"/>
    </location>
</feature>
<dbReference type="CDD" id="cd14066">
    <property type="entry name" value="STKc_IRAK"/>
    <property type="match status" value="1"/>
</dbReference>
<dbReference type="SMART" id="SM00220">
    <property type="entry name" value="S_TKc"/>
    <property type="match status" value="1"/>
</dbReference>
<evidence type="ECO:0000256" key="14">
    <source>
        <dbReference type="ARBA" id="ARBA00023136"/>
    </source>
</evidence>
<evidence type="ECO:0000256" key="8">
    <source>
        <dbReference type="ARBA" id="ARBA00022729"/>
    </source>
</evidence>
<dbReference type="EMBL" id="HG996476">
    <property type="protein sequence ID" value="CAG1854771.1"/>
    <property type="molecule type" value="Genomic_DNA"/>
</dbReference>
<evidence type="ECO:0000256" key="17">
    <source>
        <dbReference type="ARBA" id="ARBA00048679"/>
    </source>
</evidence>
<proteinExistence type="predicted"/>
<evidence type="ECO:0000256" key="3">
    <source>
        <dbReference type="ARBA" id="ARBA00022527"/>
    </source>
</evidence>
<dbReference type="GO" id="GO:0005524">
    <property type="term" value="F:ATP binding"/>
    <property type="evidence" value="ECO:0007669"/>
    <property type="project" value="UniProtKB-UniRule"/>
</dbReference>
<dbReference type="PROSITE" id="PS00108">
    <property type="entry name" value="PROTEIN_KINASE_ST"/>
    <property type="match status" value="1"/>
</dbReference>
<evidence type="ECO:0000256" key="18">
    <source>
        <dbReference type="PROSITE-ProRule" id="PRU10141"/>
    </source>
</evidence>
<keyword evidence="15" id="KW-0675">Receptor</keyword>
<keyword evidence="12 18" id="KW-0067">ATP-binding</keyword>
<feature type="region of interest" description="Disordered" evidence="19">
    <location>
        <begin position="884"/>
        <end position="912"/>
    </location>
</feature>